<keyword evidence="1" id="KW-1185">Reference proteome</keyword>
<proteinExistence type="predicted"/>
<accession>A0A914XUI4</accession>
<organism evidence="1 2">
    <name type="scientific">Plectus sambesii</name>
    <dbReference type="NCBI Taxonomy" id="2011161"/>
    <lineage>
        <taxon>Eukaryota</taxon>
        <taxon>Metazoa</taxon>
        <taxon>Ecdysozoa</taxon>
        <taxon>Nematoda</taxon>
        <taxon>Chromadorea</taxon>
        <taxon>Plectida</taxon>
        <taxon>Plectina</taxon>
        <taxon>Plectoidea</taxon>
        <taxon>Plectidae</taxon>
        <taxon>Plectus</taxon>
    </lineage>
</organism>
<name>A0A914XUI4_9BILA</name>
<dbReference type="AlphaFoldDB" id="A0A914XUI4"/>
<evidence type="ECO:0000313" key="2">
    <source>
        <dbReference type="WBParaSite" id="PSAMB.scaffold971size37829.g10201.t1"/>
    </source>
</evidence>
<dbReference type="WBParaSite" id="PSAMB.scaffold971size37829.g10201.t1">
    <property type="protein sequence ID" value="PSAMB.scaffold971size37829.g10201.t1"/>
    <property type="gene ID" value="PSAMB.scaffold971size37829.g10201"/>
</dbReference>
<evidence type="ECO:0000313" key="1">
    <source>
        <dbReference type="Proteomes" id="UP000887566"/>
    </source>
</evidence>
<protein>
    <submittedName>
        <fullName evidence="2">Uncharacterized protein</fullName>
    </submittedName>
</protein>
<dbReference type="Proteomes" id="UP000887566">
    <property type="component" value="Unplaced"/>
</dbReference>
<reference evidence="2" key="1">
    <citation type="submission" date="2022-11" db="UniProtKB">
        <authorList>
            <consortium name="WormBaseParasite"/>
        </authorList>
    </citation>
    <scope>IDENTIFICATION</scope>
</reference>
<sequence length="173" mass="18744">MVPSADCDDDSYDHRFNYRWGPMAAAFSELPMRVAQPTISPAATGGRGLCALAIAFIGYTSSVQQAHKLTLLLRNQIAQAVSCPCRPPSLTGRTDLRLLRGQQCSVDTAASPEFFDRKATCPLPKQTAPFRAYTTALSSDSSSPNDRDAVLSVRRANMRSACRLCLMHGSACE</sequence>